<proteinExistence type="predicted"/>
<dbReference type="EMBL" id="CAACVG010009352">
    <property type="protein sequence ID" value="VEN52989.1"/>
    <property type="molecule type" value="Genomic_DNA"/>
</dbReference>
<sequence length="98" mass="10859">MQATGITRYALSFNIYRFFNGHLVHNAILKVSKNDIKFNGNKTIHMDILHCARININNKRAYTNKRIAMLTGSQATLSDVCTSLGMPSEAGQAGQTTK</sequence>
<accession>A0A653CYP6</accession>
<keyword evidence="2" id="KW-1185">Reference proteome</keyword>
<dbReference type="Proteomes" id="UP000410492">
    <property type="component" value="Unassembled WGS sequence"/>
</dbReference>
<evidence type="ECO:0000313" key="1">
    <source>
        <dbReference type="EMBL" id="VEN52989.1"/>
    </source>
</evidence>
<name>A0A653CYP6_CALMS</name>
<dbReference type="AlphaFoldDB" id="A0A653CYP6"/>
<organism evidence="1 2">
    <name type="scientific">Callosobruchus maculatus</name>
    <name type="common">Southern cowpea weevil</name>
    <name type="synonym">Pulse bruchid</name>
    <dbReference type="NCBI Taxonomy" id="64391"/>
    <lineage>
        <taxon>Eukaryota</taxon>
        <taxon>Metazoa</taxon>
        <taxon>Ecdysozoa</taxon>
        <taxon>Arthropoda</taxon>
        <taxon>Hexapoda</taxon>
        <taxon>Insecta</taxon>
        <taxon>Pterygota</taxon>
        <taxon>Neoptera</taxon>
        <taxon>Endopterygota</taxon>
        <taxon>Coleoptera</taxon>
        <taxon>Polyphaga</taxon>
        <taxon>Cucujiformia</taxon>
        <taxon>Chrysomeloidea</taxon>
        <taxon>Chrysomelidae</taxon>
        <taxon>Bruchinae</taxon>
        <taxon>Bruchini</taxon>
        <taxon>Callosobruchus</taxon>
    </lineage>
</organism>
<gene>
    <name evidence="1" type="ORF">CALMAC_LOCUS12939</name>
</gene>
<evidence type="ECO:0000313" key="2">
    <source>
        <dbReference type="Proteomes" id="UP000410492"/>
    </source>
</evidence>
<protein>
    <submittedName>
        <fullName evidence="1">Uncharacterized protein</fullName>
    </submittedName>
</protein>
<reference evidence="1 2" key="1">
    <citation type="submission" date="2019-01" db="EMBL/GenBank/DDBJ databases">
        <authorList>
            <person name="Sayadi A."/>
        </authorList>
    </citation>
    <scope>NUCLEOTIDE SEQUENCE [LARGE SCALE GENOMIC DNA]</scope>
</reference>